<organism evidence="2 3">
    <name type="scientific">Tetrahymena thermophila (strain SB210)</name>
    <dbReference type="NCBI Taxonomy" id="312017"/>
    <lineage>
        <taxon>Eukaryota</taxon>
        <taxon>Sar</taxon>
        <taxon>Alveolata</taxon>
        <taxon>Ciliophora</taxon>
        <taxon>Intramacronucleata</taxon>
        <taxon>Oligohymenophorea</taxon>
        <taxon>Hymenostomatida</taxon>
        <taxon>Tetrahymenina</taxon>
        <taxon>Tetrahymenidae</taxon>
        <taxon>Tetrahymena</taxon>
    </lineage>
</organism>
<dbReference type="GeneID" id="7827006"/>
<dbReference type="EMBL" id="GG662856">
    <property type="protein sequence ID" value="EAR93347.1"/>
    <property type="molecule type" value="Genomic_DNA"/>
</dbReference>
<name>Q23A16_TETTS</name>
<gene>
    <name evidence="2" type="ORF">TTHERM_00884610</name>
</gene>
<keyword evidence="1" id="KW-0175">Coiled coil</keyword>
<protein>
    <submittedName>
        <fullName evidence="2">Uncharacterized protein</fullName>
    </submittedName>
</protein>
<dbReference type="AlphaFoldDB" id="Q23A16"/>
<proteinExistence type="predicted"/>
<evidence type="ECO:0000256" key="1">
    <source>
        <dbReference type="SAM" id="Coils"/>
    </source>
</evidence>
<keyword evidence="3" id="KW-1185">Reference proteome</keyword>
<sequence>MEKKINYLDYQLSPLHLPKDNKNMSNNQLTMNMGSSINIIIEQYQPQQKLLQDCKSKSALSTQHQYQYYQNNKEIYNNLNKTPQQASQNQTIQLTSMASESISGAYNNAYDIFPQAKPFFHSPQINSYQKYHQQGMNFGCSPELNQINLQPQCQSSQPKRSINFNQIEQIQAFPQLKLQQQSSTFSVDSNTTPNTPLFDTDSLYQDNNIIRQQSRSFQTFNNSHQYQKGPFINFFTKNNNFCSNHNHKQFNFYNNNSYNHNHVHQIKNKLRKQSFNSSASTCDDSTDYQFRARSGSYQSSINNHFNNPNKKKQIEDKCQKKQKRNIKRFQKQSTQSHEVFQNENCQNDQFNHFELEQLHNSDDIRITNEDLIATHQEQMKEEKNHIINQKIFDFGNNENEDDQLNISEKEEEIENLDELTLESVHKQNYGCSMLDKILDEQTNEDDHKFDNKSVTSVTQNNLENSLNDLDNLSKSNIVPKSDLEKDHHSFKYTEIQKSYFSKIYQAQNPKEVLNSDLQTDEKQQQNGETLSNENIKLVHQISIENAKTNSLEDIIIQQNTSCYQQPLQLGIISSSLTTMKDEIQSIEENKNLNSILKEANKQKQNPEALFEIVQKLVQQLREKDETIKNMEIENQNQSIKSLRQIQVNAENLEHKEINQGMKKLCLEETQTFCQ</sequence>
<dbReference type="InParanoid" id="Q23A16"/>
<reference evidence="3" key="1">
    <citation type="journal article" date="2006" name="PLoS Biol.">
        <title>Macronuclear genome sequence of the ciliate Tetrahymena thermophila, a model eukaryote.</title>
        <authorList>
            <person name="Eisen J.A."/>
            <person name="Coyne R.S."/>
            <person name="Wu M."/>
            <person name="Wu D."/>
            <person name="Thiagarajan M."/>
            <person name="Wortman J.R."/>
            <person name="Badger J.H."/>
            <person name="Ren Q."/>
            <person name="Amedeo P."/>
            <person name="Jones K.M."/>
            <person name="Tallon L.J."/>
            <person name="Delcher A.L."/>
            <person name="Salzberg S.L."/>
            <person name="Silva J.C."/>
            <person name="Haas B.J."/>
            <person name="Majoros W.H."/>
            <person name="Farzad M."/>
            <person name="Carlton J.M."/>
            <person name="Smith R.K. Jr."/>
            <person name="Garg J."/>
            <person name="Pearlman R.E."/>
            <person name="Karrer K.M."/>
            <person name="Sun L."/>
            <person name="Manning G."/>
            <person name="Elde N.C."/>
            <person name="Turkewitz A.P."/>
            <person name="Asai D.J."/>
            <person name="Wilkes D.E."/>
            <person name="Wang Y."/>
            <person name="Cai H."/>
            <person name="Collins K."/>
            <person name="Stewart B.A."/>
            <person name="Lee S.R."/>
            <person name="Wilamowska K."/>
            <person name="Weinberg Z."/>
            <person name="Ruzzo W.L."/>
            <person name="Wloga D."/>
            <person name="Gaertig J."/>
            <person name="Frankel J."/>
            <person name="Tsao C.-C."/>
            <person name="Gorovsky M.A."/>
            <person name="Keeling P.J."/>
            <person name="Waller R.F."/>
            <person name="Patron N.J."/>
            <person name="Cherry J.M."/>
            <person name="Stover N.A."/>
            <person name="Krieger C.J."/>
            <person name="del Toro C."/>
            <person name="Ryder H.F."/>
            <person name="Williamson S.C."/>
            <person name="Barbeau R.A."/>
            <person name="Hamilton E.P."/>
            <person name="Orias E."/>
        </authorList>
    </citation>
    <scope>NUCLEOTIDE SEQUENCE [LARGE SCALE GENOMIC DNA]</scope>
    <source>
        <strain evidence="3">SB210</strain>
    </source>
</reference>
<accession>Q23A16</accession>
<dbReference type="KEGG" id="tet:TTHERM_00884610"/>
<dbReference type="Proteomes" id="UP000009168">
    <property type="component" value="Unassembled WGS sequence"/>
</dbReference>
<dbReference type="HOGENOM" id="CLU_408008_0_0_1"/>
<evidence type="ECO:0000313" key="3">
    <source>
        <dbReference type="Proteomes" id="UP000009168"/>
    </source>
</evidence>
<feature type="coiled-coil region" evidence="1">
    <location>
        <begin position="613"/>
        <end position="640"/>
    </location>
</feature>
<dbReference type="RefSeq" id="XP_001013592.1">
    <property type="nucleotide sequence ID" value="XM_001013592.3"/>
</dbReference>
<evidence type="ECO:0000313" key="2">
    <source>
        <dbReference type="EMBL" id="EAR93347.1"/>
    </source>
</evidence>